<feature type="region of interest" description="Disordered" evidence="1">
    <location>
        <begin position="89"/>
        <end position="110"/>
    </location>
</feature>
<comment type="caution">
    <text evidence="2">The sequence shown here is derived from an EMBL/GenBank/DDBJ whole genome shotgun (WGS) entry which is preliminary data.</text>
</comment>
<keyword evidence="3" id="KW-1185">Reference proteome</keyword>
<organism evidence="2 3">
    <name type="scientific">Zancudomyces culisetae</name>
    <name type="common">Gut fungus</name>
    <name type="synonym">Smittium culisetae</name>
    <dbReference type="NCBI Taxonomy" id="1213189"/>
    <lineage>
        <taxon>Eukaryota</taxon>
        <taxon>Fungi</taxon>
        <taxon>Fungi incertae sedis</taxon>
        <taxon>Zoopagomycota</taxon>
        <taxon>Kickxellomycotina</taxon>
        <taxon>Harpellomycetes</taxon>
        <taxon>Harpellales</taxon>
        <taxon>Legeriomycetaceae</taxon>
        <taxon>Zancudomyces</taxon>
    </lineage>
</organism>
<accession>A0A1R1PWC7</accession>
<feature type="compositionally biased region" description="Basic and acidic residues" evidence="1">
    <location>
        <begin position="25"/>
        <end position="42"/>
    </location>
</feature>
<reference evidence="3" key="1">
    <citation type="submission" date="2017-01" db="EMBL/GenBank/DDBJ databases">
        <authorList>
            <person name="Wang Y."/>
            <person name="White M."/>
            <person name="Kvist S."/>
            <person name="Moncalvo J.-M."/>
        </authorList>
    </citation>
    <scope>NUCLEOTIDE SEQUENCE [LARGE SCALE GENOMIC DNA]</scope>
    <source>
        <strain evidence="3">COL-18-3</strain>
    </source>
</reference>
<sequence length="150" mass="16835">MSDDTRHTKVNISTSIVLAGQAESTPRRNDVSDEDRMRKTNENDTSYSEKTTTQVLSDSESIKISSMYGGEVCDSALELNAPTQSGCYVEETGYDTSRNAPNSSSERDRGMVHIQDAKKDTAIIKTVSIPRIQKNTRDKENWRRRLVSQN</sequence>
<gene>
    <name evidence="2" type="ORF">AX774_g1164</name>
</gene>
<dbReference type="EMBL" id="LSSK01000096">
    <property type="protein sequence ID" value="OMH85286.1"/>
    <property type="molecule type" value="Genomic_DNA"/>
</dbReference>
<protein>
    <submittedName>
        <fullName evidence="2">Uncharacterized protein</fullName>
    </submittedName>
</protein>
<evidence type="ECO:0000313" key="3">
    <source>
        <dbReference type="Proteomes" id="UP000188320"/>
    </source>
</evidence>
<evidence type="ECO:0000256" key="1">
    <source>
        <dbReference type="SAM" id="MobiDB-lite"/>
    </source>
</evidence>
<dbReference type="Proteomes" id="UP000188320">
    <property type="component" value="Unassembled WGS sequence"/>
</dbReference>
<dbReference type="AlphaFoldDB" id="A0A1R1PWC7"/>
<proteinExistence type="predicted"/>
<feature type="region of interest" description="Disordered" evidence="1">
    <location>
        <begin position="1"/>
        <end position="57"/>
    </location>
</feature>
<evidence type="ECO:0000313" key="2">
    <source>
        <dbReference type="EMBL" id="OMH85286.1"/>
    </source>
</evidence>
<feature type="compositionally biased region" description="Polar residues" evidence="1">
    <location>
        <begin position="43"/>
        <end position="57"/>
    </location>
</feature>
<name>A0A1R1PWC7_ZANCU</name>
<feature type="compositionally biased region" description="Polar residues" evidence="1">
    <location>
        <begin position="94"/>
        <end position="104"/>
    </location>
</feature>